<dbReference type="GO" id="GO:0005615">
    <property type="term" value="C:extracellular space"/>
    <property type="evidence" value="ECO:0007669"/>
    <property type="project" value="UniProtKB-KW"/>
</dbReference>
<dbReference type="eggNOG" id="ENOG502TE1N">
    <property type="taxonomic scope" value="Eukaryota"/>
</dbReference>
<dbReference type="InterPro" id="IPR001811">
    <property type="entry name" value="Chemokine_IL8-like_dom"/>
</dbReference>
<dbReference type="Ensembl" id="ENSPSIT00000005821.1">
    <property type="protein sequence ID" value="ENSPSIP00000005787.1"/>
    <property type="gene ID" value="ENSPSIG00000005386.1"/>
</dbReference>
<evidence type="ECO:0000313" key="11">
    <source>
        <dbReference type="Ensembl" id="ENSPSIP00000005787.1"/>
    </source>
</evidence>
<dbReference type="InterPro" id="IPR000827">
    <property type="entry name" value="Chemokine_CC_CS"/>
</dbReference>
<evidence type="ECO:0000259" key="10">
    <source>
        <dbReference type="SMART" id="SM00199"/>
    </source>
</evidence>
<reference evidence="12" key="1">
    <citation type="submission" date="2011-10" db="EMBL/GenBank/DDBJ databases">
        <authorList>
            <consortium name="Soft-shell Turtle Genome Consortium"/>
        </authorList>
    </citation>
    <scope>NUCLEOTIDE SEQUENCE [LARGE SCALE GENOMIC DNA]</scope>
    <source>
        <strain evidence="12">Daiwa-1</strain>
    </source>
</reference>
<evidence type="ECO:0000256" key="6">
    <source>
        <dbReference type="ARBA" id="ARBA00023157"/>
    </source>
</evidence>
<evidence type="ECO:0000256" key="1">
    <source>
        <dbReference type="ARBA" id="ARBA00004613"/>
    </source>
</evidence>
<organism evidence="11 12">
    <name type="scientific">Pelodiscus sinensis</name>
    <name type="common">Chinese softshell turtle</name>
    <name type="synonym">Trionyx sinensis</name>
    <dbReference type="NCBI Taxonomy" id="13735"/>
    <lineage>
        <taxon>Eukaryota</taxon>
        <taxon>Metazoa</taxon>
        <taxon>Chordata</taxon>
        <taxon>Craniata</taxon>
        <taxon>Vertebrata</taxon>
        <taxon>Euteleostomi</taxon>
        <taxon>Archelosauria</taxon>
        <taxon>Testudinata</taxon>
        <taxon>Testudines</taxon>
        <taxon>Cryptodira</taxon>
        <taxon>Trionychia</taxon>
        <taxon>Trionychidae</taxon>
        <taxon>Pelodiscus</taxon>
    </lineage>
</organism>
<sequence>MKVSMAALVLLLSTTCGSQVSIDPRSFAKSSGIPTDCCFSYIRRRIPRSLLVGYFLTGGMCSQPGVVFTTRQGRLICANPSDAWVREYVTSLS</sequence>
<dbReference type="SUPFAM" id="SSF54117">
    <property type="entry name" value="Interleukin 8-like chemokines"/>
    <property type="match status" value="1"/>
</dbReference>
<dbReference type="GO" id="GO:0008009">
    <property type="term" value="F:chemokine activity"/>
    <property type="evidence" value="ECO:0007669"/>
    <property type="project" value="InterPro"/>
</dbReference>
<keyword evidence="9" id="KW-0145">Chemotaxis</keyword>
<feature type="signal peptide" evidence="9">
    <location>
        <begin position="1"/>
        <end position="17"/>
    </location>
</feature>
<dbReference type="InterPro" id="IPR039809">
    <property type="entry name" value="Chemokine_b/g/d"/>
</dbReference>
<protein>
    <recommendedName>
        <fullName evidence="9">C-C motif chemokine</fullName>
    </recommendedName>
</protein>
<evidence type="ECO:0000256" key="4">
    <source>
        <dbReference type="ARBA" id="ARBA00022525"/>
    </source>
</evidence>
<name>K7FCM7_PELSI</name>
<dbReference type="Pfam" id="PF00048">
    <property type="entry name" value="IL8"/>
    <property type="match status" value="1"/>
</dbReference>
<dbReference type="GeneTree" id="ENSGT01100000263482"/>
<keyword evidence="4 9" id="KW-0964">Secreted</keyword>
<reference evidence="11" key="4">
    <citation type="submission" date="2025-09" db="UniProtKB">
        <authorList>
            <consortium name="Ensembl"/>
        </authorList>
    </citation>
    <scope>IDENTIFICATION</scope>
</reference>
<dbReference type="InterPro" id="IPR036048">
    <property type="entry name" value="Interleukin_8-like_sf"/>
</dbReference>
<comment type="subcellular location">
    <subcellularLocation>
        <location evidence="1 9">Secreted</location>
    </subcellularLocation>
</comment>
<dbReference type="FunFam" id="2.40.50.40:FF:000002">
    <property type="entry name" value="C-C motif chemokine"/>
    <property type="match status" value="1"/>
</dbReference>
<dbReference type="CDD" id="cd00272">
    <property type="entry name" value="Chemokine_CC"/>
    <property type="match status" value="1"/>
</dbReference>
<dbReference type="SMART" id="SM00199">
    <property type="entry name" value="SCY"/>
    <property type="match status" value="1"/>
</dbReference>
<evidence type="ECO:0000256" key="3">
    <source>
        <dbReference type="ARBA" id="ARBA00022514"/>
    </source>
</evidence>
<accession>K7FCM7</accession>
<dbReference type="EMBL" id="AGCU01038434">
    <property type="status" value="NOT_ANNOTATED_CDS"/>
    <property type="molecule type" value="Genomic_DNA"/>
</dbReference>
<dbReference type="HOGENOM" id="CLU_141716_4_2_1"/>
<dbReference type="Gene3D" id="2.40.50.40">
    <property type="match status" value="1"/>
</dbReference>
<keyword evidence="5 9" id="KW-0732">Signal</keyword>
<reference evidence="11" key="3">
    <citation type="submission" date="2025-08" db="UniProtKB">
        <authorList>
            <consortium name="Ensembl"/>
        </authorList>
    </citation>
    <scope>IDENTIFICATION</scope>
</reference>
<evidence type="ECO:0000256" key="5">
    <source>
        <dbReference type="ARBA" id="ARBA00022729"/>
    </source>
</evidence>
<reference evidence="12" key="2">
    <citation type="journal article" date="2013" name="Nat. Genet.">
        <title>The draft genomes of soft-shell turtle and green sea turtle yield insights into the development and evolution of the turtle-specific body plan.</title>
        <authorList>
            <person name="Wang Z."/>
            <person name="Pascual-Anaya J."/>
            <person name="Zadissa A."/>
            <person name="Li W."/>
            <person name="Niimura Y."/>
            <person name="Huang Z."/>
            <person name="Li C."/>
            <person name="White S."/>
            <person name="Xiong Z."/>
            <person name="Fang D."/>
            <person name="Wang B."/>
            <person name="Ming Y."/>
            <person name="Chen Y."/>
            <person name="Zheng Y."/>
            <person name="Kuraku S."/>
            <person name="Pignatelli M."/>
            <person name="Herrero J."/>
            <person name="Beal K."/>
            <person name="Nozawa M."/>
            <person name="Li Q."/>
            <person name="Wang J."/>
            <person name="Zhang H."/>
            <person name="Yu L."/>
            <person name="Shigenobu S."/>
            <person name="Wang J."/>
            <person name="Liu J."/>
            <person name="Flicek P."/>
            <person name="Searle S."/>
            <person name="Wang J."/>
            <person name="Kuratani S."/>
            <person name="Yin Y."/>
            <person name="Aken B."/>
            <person name="Zhang G."/>
            <person name="Irie N."/>
        </authorList>
    </citation>
    <scope>NUCLEOTIDE SEQUENCE [LARGE SCALE GENOMIC DNA]</scope>
    <source>
        <strain evidence="12">Daiwa-1</strain>
    </source>
</reference>
<comment type="similarity">
    <text evidence="2 9">Belongs to the intercrine beta (chemokine CC) family.</text>
</comment>
<comment type="function">
    <text evidence="7">Monokine with inflammatory and chemokinetic properties. Binds to CCR1, CCR4 and CCR5. One of the major HIV-suppressive factors produced by CD8+ T-cells. Recombinant MIP-1-alpha induces a dose-dependent inhibition of different strains of HIV-1, HIV-2, and simian immunodeficiency virus (SIV).</text>
</comment>
<dbReference type="OMA" id="CCTSHAM"/>
<keyword evidence="3 9" id="KW-0202">Cytokine</keyword>
<dbReference type="OrthoDB" id="9892424at2759"/>
<dbReference type="PROSITE" id="PS00472">
    <property type="entry name" value="SMALL_CYTOKINES_CC"/>
    <property type="match status" value="1"/>
</dbReference>
<dbReference type="GO" id="GO:0006955">
    <property type="term" value="P:immune response"/>
    <property type="evidence" value="ECO:0007669"/>
    <property type="project" value="InterPro"/>
</dbReference>
<proteinExistence type="inferred from homology"/>
<feature type="domain" description="Chemokine interleukin-8-like" evidence="10">
    <location>
        <begin position="34"/>
        <end position="92"/>
    </location>
</feature>
<dbReference type="Proteomes" id="UP000007267">
    <property type="component" value="Unassembled WGS sequence"/>
</dbReference>
<dbReference type="RefSeq" id="XP_006115927.1">
    <property type="nucleotide sequence ID" value="XM_006115865.2"/>
</dbReference>
<comment type="subunit">
    <text evidence="8">Self-associates. Also heterodimer of MIP-1-alpha(4-69) and MIP-1-beta(3-69). Interacts with CCR1.</text>
</comment>
<evidence type="ECO:0000256" key="2">
    <source>
        <dbReference type="ARBA" id="ARBA00010868"/>
    </source>
</evidence>
<dbReference type="PANTHER" id="PTHR12015">
    <property type="entry name" value="SMALL INDUCIBLE CYTOKINE A"/>
    <property type="match status" value="1"/>
</dbReference>
<dbReference type="GeneID" id="102463449"/>
<keyword evidence="12" id="KW-1185">Reference proteome</keyword>
<feature type="chain" id="PRO_5005138218" description="C-C motif chemokine" evidence="9">
    <location>
        <begin position="18"/>
        <end position="93"/>
    </location>
</feature>
<keyword evidence="6" id="KW-1015">Disulfide bond</keyword>
<dbReference type="KEGG" id="pss:102463449"/>
<evidence type="ECO:0000256" key="7">
    <source>
        <dbReference type="ARBA" id="ARBA00044740"/>
    </source>
</evidence>
<dbReference type="AlphaFoldDB" id="K7FCM7"/>
<dbReference type="STRING" id="13735.ENSPSIP00000005787"/>
<dbReference type="PANTHER" id="PTHR12015:SF183">
    <property type="entry name" value="C-C MOTIF CHEMOKINE 3"/>
    <property type="match status" value="1"/>
</dbReference>
<evidence type="ECO:0000313" key="12">
    <source>
        <dbReference type="Proteomes" id="UP000007267"/>
    </source>
</evidence>
<evidence type="ECO:0000256" key="8">
    <source>
        <dbReference type="ARBA" id="ARBA00046726"/>
    </source>
</evidence>
<evidence type="ECO:0000256" key="9">
    <source>
        <dbReference type="RuleBase" id="RU361150"/>
    </source>
</evidence>